<feature type="region of interest" description="Disordered" evidence="1">
    <location>
        <begin position="1"/>
        <end position="25"/>
    </location>
</feature>
<evidence type="ECO:0000313" key="2">
    <source>
        <dbReference type="EMBL" id="PQM41460.1"/>
    </source>
</evidence>
<comment type="caution">
    <text evidence="2">The sequence shown here is derived from an EMBL/GenBank/DDBJ whole genome shotgun (WGS) entry which is preliminary data.</text>
</comment>
<evidence type="ECO:0000313" key="3">
    <source>
        <dbReference type="Proteomes" id="UP000250321"/>
    </source>
</evidence>
<dbReference type="OrthoDB" id="691358at2759"/>
<dbReference type="PANTHER" id="PTHR34670:SF8">
    <property type="entry name" value="EXPRESSED PROTEIN"/>
    <property type="match status" value="1"/>
</dbReference>
<keyword evidence="3" id="KW-1185">Reference proteome</keyword>
<gene>
    <name evidence="2" type="ORF">Pyn_20611</name>
</gene>
<proteinExistence type="predicted"/>
<organism evidence="2 3">
    <name type="scientific">Prunus yedoensis var. nudiflora</name>
    <dbReference type="NCBI Taxonomy" id="2094558"/>
    <lineage>
        <taxon>Eukaryota</taxon>
        <taxon>Viridiplantae</taxon>
        <taxon>Streptophyta</taxon>
        <taxon>Embryophyta</taxon>
        <taxon>Tracheophyta</taxon>
        <taxon>Spermatophyta</taxon>
        <taxon>Magnoliopsida</taxon>
        <taxon>eudicotyledons</taxon>
        <taxon>Gunneridae</taxon>
        <taxon>Pentapetalae</taxon>
        <taxon>rosids</taxon>
        <taxon>fabids</taxon>
        <taxon>Rosales</taxon>
        <taxon>Rosaceae</taxon>
        <taxon>Amygdaloideae</taxon>
        <taxon>Amygdaleae</taxon>
        <taxon>Prunus</taxon>
    </lineage>
</organism>
<name>A0A314UVK7_PRUYE</name>
<evidence type="ECO:0000256" key="1">
    <source>
        <dbReference type="SAM" id="MobiDB-lite"/>
    </source>
</evidence>
<sequence>MKEDDKKMPAIWTRGNPALAASEPAPASAALTWDSIKLDSDFDASDNGKTNSSSSHGIEPEVVSDHDELVAAAAFLIYSAVRAIVEYKNGKQAGGALNSWFSESPTSASYIHLPGDSGRIQASDFQLFMSDYGMNSGSSASSYAAQIMKSSGVQYPIRHRVASN</sequence>
<dbReference type="Proteomes" id="UP000250321">
    <property type="component" value="Unassembled WGS sequence"/>
</dbReference>
<dbReference type="AlphaFoldDB" id="A0A314UVK7"/>
<protein>
    <submittedName>
        <fullName evidence="2">Uncharacterized protein</fullName>
    </submittedName>
</protein>
<accession>A0A314UVK7</accession>
<dbReference type="PANTHER" id="PTHR34670">
    <property type="entry name" value="EXPRESSED PROTEIN"/>
    <property type="match status" value="1"/>
</dbReference>
<reference evidence="2 3" key="1">
    <citation type="submission" date="2018-02" db="EMBL/GenBank/DDBJ databases">
        <title>Draft genome of wild Prunus yedoensis var. nudiflora.</title>
        <authorList>
            <person name="Baek S."/>
            <person name="Kim J.-H."/>
            <person name="Choi K."/>
            <person name="Kim G.-B."/>
            <person name="Cho A."/>
            <person name="Jang H."/>
            <person name="Shin C.-H."/>
            <person name="Yu H.-J."/>
            <person name="Mun J.-H."/>
        </authorList>
    </citation>
    <scope>NUCLEOTIDE SEQUENCE [LARGE SCALE GENOMIC DNA]</scope>
    <source>
        <strain evidence="3">cv. Jeju island</strain>
        <tissue evidence="2">Leaf</tissue>
    </source>
</reference>
<dbReference type="EMBL" id="PJQY01002956">
    <property type="protein sequence ID" value="PQM41460.1"/>
    <property type="molecule type" value="Genomic_DNA"/>
</dbReference>